<feature type="domain" description="Glycosyltransferase 2-like" evidence="1">
    <location>
        <begin position="6"/>
        <end position="136"/>
    </location>
</feature>
<dbReference type="Proteomes" id="UP000184147">
    <property type="component" value="Unassembled WGS sequence"/>
</dbReference>
<dbReference type="AlphaFoldDB" id="A0A1M5CQE2"/>
<dbReference type="EMBL" id="FQVQ01000012">
    <property type="protein sequence ID" value="SHF56847.1"/>
    <property type="molecule type" value="Genomic_DNA"/>
</dbReference>
<evidence type="ECO:0000259" key="1">
    <source>
        <dbReference type="Pfam" id="PF00535"/>
    </source>
</evidence>
<keyword evidence="2" id="KW-0808">Transferase</keyword>
<proteinExistence type="predicted"/>
<dbReference type="InterPro" id="IPR001173">
    <property type="entry name" value="Glyco_trans_2-like"/>
</dbReference>
<accession>A0A1M5CQE2</accession>
<evidence type="ECO:0000313" key="2">
    <source>
        <dbReference type="EMBL" id="SHF56847.1"/>
    </source>
</evidence>
<organism evidence="2 3">
    <name type="scientific">Flavobacterium fontis</name>
    <dbReference type="NCBI Taxonomy" id="1124188"/>
    <lineage>
        <taxon>Bacteria</taxon>
        <taxon>Pseudomonadati</taxon>
        <taxon>Bacteroidota</taxon>
        <taxon>Flavobacteriia</taxon>
        <taxon>Flavobacteriales</taxon>
        <taxon>Flavobacteriaceae</taxon>
        <taxon>Flavobacterium</taxon>
    </lineage>
</organism>
<dbReference type="OrthoDB" id="396512at2"/>
<dbReference type="CDD" id="cd00761">
    <property type="entry name" value="Glyco_tranf_GTA_type"/>
    <property type="match status" value="1"/>
</dbReference>
<dbReference type="RefSeq" id="WP_073364054.1">
    <property type="nucleotide sequence ID" value="NZ_FQVQ01000012.1"/>
</dbReference>
<dbReference type="GO" id="GO:0016758">
    <property type="term" value="F:hexosyltransferase activity"/>
    <property type="evidence" value="ECO:0007669"/>
    <property type="project" value="UniProtKB-ARBA"/>
</dbReference>
<dbReference type="Gene3D" id="3.90.550.10">
    <property type="entry name" value="Spore Coat Polysaccharide Biosynthesis Protein SpsA, Chain A"/>
    <property type="match status" value="1"/>
</dbReference>
<dbReference type="PANTHER" id="PTHR22916:SF3">
    <property type="entry name" value="UDP-GLCNAC:BETAGAL BETA-1,3-N-ACETYLGLUCOSAMINYLTRANSFERASE-LIKE PROTEIN 1"/>
    <property type="match status" value="1"/>
</dbReference>
<dbReference type="PANTHER" id="PTHR22916">
    <property type="entry name" value="GLYCOSYLTRANSFERASE"/>
    <property type="match status" value="1"/>
</dbReference>
<sequence length="335" mass="38652">MSLRLSIIVPVYNVEPYLESCLQSIVTQSLSPSDYEVLVINDGSPDGCAAILDRYAQRYPQIIALHQENQGVSAARNAGLDRARGRVITFVDSDDALEPNSLHAVLERFEAADLDVLYTHIQAVDETQQPRGLDWTTGEDNVVCDGFSHPRRSFPATFYRASCVGTIRFPHGIPIGEDTVFNLKVQAFAQRVSYCSLPYYRYLLRGNSATKAVKTDKAYRGFRKALDEIVDFQKAHFLEHKEASHYFDAQLFLFLDRIAMHHLVYSLKASYFNDITRWVREHQKESLLVQLSATYPAIHRPYVVFWLIQHGLRWKQRLRTLLWRLKQYLLPRNKK</sequence>
<protein>
    <submittedName>
        <fullName evidence="2">Glycosyl transferase family 2</fullName>
    </submittedName>
</protein>
<keyword evidence="3" id="KW-1185">Reference proteome</keyword>
<dbReference type="Pfam" id="PF00535">
    <property type="entry name" value="Glycos_transf_2"/>
    <property type="match status" value="1"/>
</dbReference>
<gene>
    <name evidence="2" type="ORF">SAMN05444377_11293</name>
</gene>
<dbReference type="STRING" id="1124188.SAMN05444377_11293"/>
<dbReference type="SUPFAM" id="SSF53448">
    <property type="entry name" value="Nucleotide-diphospho-sugar transferases"/>
    <property type="match status" value="1"/>
</dbReference>
<dbReference type="InterPro" id="IPR029044">
    <property type="entry name" value="Nucleotide-diphossugar_trans"/>
</dbReference>
<evidence type="ECO:0000313" key="3">
    <source>
        <dbReference type="Proteomes" id="UP000184147"/>
    </source>
</evidence>
<reference evidence="2 3" key="1">
    <citation type="submission" date="2016-11" db="EMBL/GenBank/DDBJ databases">
        <authorList>
            <person name="Jaros S."/>
            <person name="Januszkiewicz K."/>
            <person name="Wedrychowicz H."/>
        </authorList>
    </citation>
    <scope>NUCLEOTIDE SEQUENCE [LARGE SCALE GENOMIC DNA]</scope>
    <source>
        <strain evidence="2 3">DSM 25660</strain>
    </source>
</reference>
<name>A0A1M5CQE2_9FLAO</name>